<name>A0A0X8FMB3_9LACT</name>
<proteinExistence type="predicted"/>
<dbReference type="EMBL" id="CP014163">
    <property type="protein sequence ID" value="AMB99943.1"/>
    <property type="molecule type" value="Genomic_DNA"/>
</dbReference>
<dbReference type="AlphaFoldDB" id="A0A0X8FMB3"/>
<dbReference type="STRING" id="128944.AWM75_08155"/>
<dbReference type="KEGG" id="auh:AWM75_08155"/>
<reference evidence="2" key="2">
    <citation type="submission" date="2016-01" db="EMBL/GenBank/DDBJ databases">
        <title>Six Aerococcus type strain genome sequencing and assembly using PacBio and Illumina Hiseq.</title>
        <authorList>
            <person name="Carkaci D."/>
            <person name="Dargis R."/>
            <person name="Nielsen X.C."/>
            <person name="Skovgaard O."/>
            <person name="Fuursted K."/>
            <person name="Christensen J.J."/>
        </authorList>
    </citation>
    <scope>NUCLEOTIDE SEQUENCE [LARGE SCALE GENOMIC DNA]</scope>
    <source>
        <strain evidence="2">CCUG42038B</strain>
    </source>
</reference>
<evidence type="ECO:0000313" key="2">
    <source>
        <dbReference type="Proteomes" id="UP000062260"/>
    </source>
</evidence>
<organism evidence="1 2">
    <name type="scientific">Aerococcus urinaehominis</name>
    <dbReference type="NCBI Taxonomy" id="128944"/>
    <lineage>
        <taxon>Bacteria</taxon>
        <taxon>Bacillati</taxon>
        <taxon>Bacillota</taxon>
        <taxon>Bacilli</taxon>
        <taxon>Lactobacillales</taxon>
        <taxon>Aerococcaceae</taxon>
        <taxon>Aerococcus</taxon>
    </lineage>
</organism>
<sequence length="232" mass="26113">MFKRAREIFHQHWKIILGLTILSGMFSGSAQFDNLQDRPGLIISLTLGGWVITTLISNYLTRYVIAAAQDPEADFSRVVLNHLSWRQAWQILWKSSVASLIVILPLTILVLIGLGLTILLALSLDSGILFWLLAFIPFLVLTIGLVPFGGSIDYFIAQDETMPLGDLIKRVWRFTTRYYWTLLKVTLIAGLQILVGILLLGIGLLYFAPVANVYTTINWLALDQAEQAWQTH</sequence>
<gene>
    <name evidence="1" type="ORF">AWM75_08155</name>
</gene>
<keyword evidence="2" id="KW-1185">Reference proteome</keyword>
<accession>A0A0X8FMB3</accession>
<reference evidence="1 2" key="1">
    <citation type="journal article" date="2016" name="Genome Announc.">
        <title>Complete Genome Sequences of Aerococcus christensenii CCUG 28831T, Aerococcus sanguinicola CCUG 43001T, Aerococcus urinae CCUG 36881T, Aerococcus urinaeequi CCUG 28094T, Aerococcus urinaehominis CCUG 42038 BT, and Aerococcus viridans CCUG 4311T.</title>
        <authorList>
            <person name="Carkaci D."/>
            <person name="Dargis R."/>
            <person name="Nielsen X.C."/>
            <person name="Skovgaard O."/>
            <person name="Fuursted K."/>
            <person name="Christensen J.J."/>
        </authorList>
    </citation>
    <scope>NUCLEOTIDE SEQUENCE [LARGE SCALE GENOMIC DNA]</scope>
    <source>
        <strain evidence="1 2">CCUG42038B</strain>
    </source>
</reference>
<evidence type="ECO:0000313" key="1">
    <source>
        <dbReference type="EMBL" id="AMB99943.1"/>
    </source>
</evidence>
<protein>
    <submittedName>
        <fullName evidence="1">Uncharacterized protein</fullName>
    </submittedName>
</protein>
<dbReference type="RefSeq" id="WP_067980675.1">
    <property type="nucleotide sequence ID" value="NZ_CP014163.1"/>
</dbReference>
<dbReference type="Proteomes" id="UP000062260">
    <property type="component" value="Chromosome"/>
</dbReference>